<evidence type="ECO:0000256" key="1">
    <source>
        <dbReference type="ARBA" id="ARBA00022679"/>
    </source>
</evidence>
<feature type="domain" description="Beta-ketoacyl-[acyl-carrier-protein] synthase III C-terminal" evidence="3">
    <location>
        <begin position="256"/>
        <end position="343"/>
    </location>
</feature>
<reference evidence="6" key="2">
    <citation type="submission" date="2023-01" db="EMBL/GenBank/DDBJ databases">
        <title>The prevalence of carbapenem-resistant bacteria in aquaculture in China and the genetic diversity of carbapenem-resistant genes.</title>
        <authorList>
            <person name="Wen R."/>
        </authorList>
    </citation>
    <scope>NUCLEOTIDE SEQUENCE</scope>
    <source>
        <strain evidence="6">PVA41-chromosome</strain>
    </source>
</reference>
<organism evidence="6 8">
    <name type="scientific">Providencia vermicola</name>
    <dbReference type="NCBI Taxonomy" id="333965"/>
    <lineage>
        <taxon>Bacteria</taxon>
        <taxon>Pseudomonadati</taxon>
        <taxon>Pseudomonadota</taxon>
        <taxon>Gammaproteobacteria</taxon>
        <taxon>Enterobacterales</taxon>
        <taxon>Morganellaceae</taxon>
        <taxon>Providencia</taxon>
    </lineage>
</organism>
<dbReference type="Pfam" id="PF08545">
    <property type="entry name" value="ACP_syn_III"/>
    <property type="match status" value="1"/>
</dbReference>
<dbReference type="GO" id="GO:0004315">
    <property type="term" value="F:3-oxoacyl-[acyl-carrier-protein] synthase activity"/>
    <property type="evidence" value="ECO:0007669"/>
    <property type="project" value="InterPro"/>
</dbReference>
<evidence type="ECO:0000259" key="3">
    <source>
        <dbReference type="Pfam" id="PF08541"/>
    </source>
</evidence>
<dbReference type="InterPro" id="IPR013747">
    <property type="entry name" value="ACP_syn_III_C"/>
</dbReference>
<dbReference type="InterPro" id="IPR013751">
    <property type="entry name" value="ACP_syn_III_N"/>
</dbReference>
<evidence type="ECO:0000313" key="6">
    <source>
        <dbReference type="EMBL" id="WFC07864.1"/>
    </source>
</evidence>
<dbReference type="EMBL" id="CP116222">
    <property type="protein sequence ID" value="WFC07864.1"/>
    <property type="molecule type" value="Genomic_DNA"/>
</dbReference>
<dbReference type="RefSeq" id="WP_251463776.1">
    <property type="nucleotide sequence ID" value="NZ_CP097327.1"/>
</dbReference>
<protein>
    <submittedName>
        <fullName evidence="5">3-oxoacyl-ACP synthase</fullName>
    </submittedName>
    <submittedName>
        <fullName evidence="6">3-oxoacyl-[acyl-carrier-protein] synthase III C-terminal domain-containing protein</fullName>
    </submittedName>
</protein>
<keyword evidence="1" id="KW-0808">Transferase</keyword>
<dbReference type="Proteomes" id="UP001222403">
    <property type="component" value="Chromosome"/>
</dbReference>
<evidence type="ECO:0000313" key="5">
    <source>
        <dbReference type="EMBL" id="USB35358.1"/>
    </source>
</evidence>
<evidence type="ECO:0000256" key="2">
    <source>
        <dbReference type="ARBA" id="ARBA00023315"/>
    </source>
</evidence>
<reference evidence="5" key="1">
    <citation type="journal article" date="2022" name="Front. Microbiol.">
        <title>Identification of a novel aminoglycoside O-nucleotidyltransferase AadA33 in Providencia vermicola.</title>
        <authorList>
            <person name="Feng C."/>
            <person name="Gao M."/>
            <person name="Jiang W."/>
            <person name="Shi W."/>
            <person name="Li A."/>
            <person name="Liu S."/>
            <person name="Zhang L."/>
            <person name="Zhang X."/>
            <person name="Li Q."/>
            <person name="Lin H."/>
            <person name="Lu J."/>
            <person name="Li K."/>
            <person name="Zhang H."/>
            <person name="Hu Y."/>
            <person name="Bao Q."/>
            <person name="Lin X."/>
        </authorList>
    </citation>
    <scope>NUCLEOTIDE SEQUENCE</scope>
    <source>
        <strain evidence="5">P13</strain>
    </source>
</reference>
<dbReference type="Pfam" id="PF08541">
    <property type="entry name" value="ACP_syn_III_C"/>
    <property type="match status" value="1"/>
</dbReference>
<feature type="domain" description="Beta-ketoacyl-[acyl-carrier-protein] synthase III N-terminal" evidence="4">
    <location>
        <begin position="127"/>
        <end position="199"/>
    </location>
</feature>
<accession>A0AAX3S208</accession>
<keyword evidence="2" id="KW-0012">Acyltransferase</keyword>
<keyword evidence="7" id="KW-1185">Reference proteome</keyword>
<evidence type="ECO:0000313" key="8">
    <source>
        <dbReference type="Proteomes" id="UP001222403"/>
    </source>
</evidence>
<dbReference type="GO" id="GO:0006633">
    <property type="term" value="P:fatty acid biosynthetic process"/>
    <property type="evidence" value="ECO:0007669"/>
    <property type="project" value="InterPro"/>
</dbReference>
<dbReference type="EMBL" id="CP097327">
    <property type="protein sequence ID" value="USB35358.1"/>
    <property type="molecule type" value="Genomic_DNA"/>
</dbReference>
<dbReference type="AlphaFoldDB" id="A0AAX3S208"/>
<dbReference type="Proteomes" id="UP001057142">
    <property type="component" value="Chromosome"/>
</dbReference>
<dbReference type="SUPFAM" id="SSF53901">
    <property type="entry name" value="Thiolase-like"/>
    <property type="match status" value="1"/>
</dbReference>
<evidence type="ECO:0000313" key="7">
    <source>
        <dbReference type="Proteomes" id="UP001057142"/>
    </source>
</evidence>
<gene>
    <name evidence="5" type="ORF">M5J11_10895</name>
    <name evidence="6" type="ORF">PG365_05645</name>
</gene>
<dbReference type="PANTHER" id="PTHR34069">
    <property type="entry name" value="3-OXOACYL-[ACYL-CARRIER-PROTEIN] SYNTHASE 3"/>
    <property type="match status" value="1"/>
</dbReference>
<dbReference type="Gene3D" id="3.40.47.10">
    <property type="match status" value="1"/>
</dbReference>
<dbReference type="GO" id="GO:0044550">
    <property type="term" value="P:secondary metabolite biosynthetic process"/>
    <property type="evidence" value="ECO:0007669"/>
    <property type="project" value="TreeGrafter"/>
</dbReference>
<dbReference type="InterPro" id="IPR016039">
    <property type="entry name" value="Thiolase-like"/>
</dbReference>
<name>A0AAX3S208_9GAMM</name>
<dbReference type="PANTHER" id="PTHR34069:SF3">
    <property type="entry name" value="ACYL-COA:ACYL-COA ALKYLTRANSFERASE"/>
    <property type="match status" value="1"/>
</dbReference>
<evidence type="ECO:0000259" key="4">
    <source>
        <dbReference type="Pfam" id="PF08545"/>
    </source>
</evidence>
<proteinExistence type="predicted"/>
<sequence length="364" mass="39142">MLSVGIQSIAIHLPEGVRTNGWWDKDAIVRRKPSLSRSQSSPPHFYDDAMKPYLSDTFLGSVERRVVINHESASSLGIKAATKVLTAAKIPASDIDCLIVTSLFDDNIGFGDAGYIAHELGIGGGAFNISATCNGSMSAFLTACGLVQSGQKKRVLVIATAQFSRLFDADDPALRFYGDASAAFIVGSVEKSFGLLSTESIHLGETCGTWHLDVIEGQQTPISQRLRLRIDDTVSQVLRATSEYYLKRTVDSALLKANVTIEQIDCVALNTPTAWHAEFSANALGIAKERVVNTFPQNAYSGPAMVPIHLYMAATQKLIKPGSLVVLYAYGGHSEASAAVLRWSDVSLGEPPAPAFVVDHELTL</sequence>